<protein>
    <submittedName>
        <fullName evidence="1">Uncharacterized protein</fullName>
    </submittedName>
</protein>
<keyword evidence="2" id="KW-1185">Reference proteome</keyword>
<organism evidence="1 2">
    <name type="scientific">Rhododendron simsii</name>
    <name type="common">Sims's rhododendron</name>
    <dbReference type="NCBI Taxonomy" id="118357"/>
    <lineage>
        <taxon>Eukaryota</taxon>
        <taxon>Viridiplantae</taxon>
        <taxon>Streptophyta</taxon>
        <taxon>Embryophyta</taxon>
        <taxon>Tracheophyta</taxon>
        <taxon>Spermatophyta</taxon>
        <taxon>Magnoliopsida</taxon>
        <taxon>eudicotyledons</taxon>
        <taxon>Gunneridae</taxon>
        <taxon>Pentapetalae</taxon>
        <taxon>asterids</taxon>
        <taxon>Ericales</taxon>
        <taxon>Ericaceae</taxon>
        <taxon>Ericoideae</taxon>
        <taxon>Rhodoreae</taxon>
        <taxon>Rhododendron</taxon>
    </lineage>
</organism>
<accession>A0A834L908</accession>
<evidence type="ECO:0000313" key="1">
    <source>
        <dbReference type="EMBL" id="KAF7128090.1"/>
    </source>
</evidence>
<gene>
    <name evidence="1" type="ORF">RHSIM_Rhsim11G0108600</name>
</gene>
<proteinExistence type="predicted"/>
<name>A0A834L908_RHOSS</name>
<sequence>MKGFVKYWQGKQNYNSGISISEEGCMHYWEREQLNELINLLNESGVTTSTNTPDKLVWQGRNSGIFSVKSIYNLAASSHVNQDDTFDLIWKNVALPRVQCFGCLVALLIPLVSLKPSRSSLIVGLLGGVLRSDLLAALWLDNLCLVLLH</sequence>
<comment type="caution">
    <text evidence="1">The sequence shown here is derived from an EMBL/GenBank/DDBJ whole genome shotgun (WGS) entry which is preliminary data.</text>
</comment>
<dbReference type="EMBL" id="WJXA01000011">
    <property type="protein sequence ID" value="KAF7128090.1"/>
    <property type="molecule type" value="Genomic_DNA"/>
</dbReference>
<dbReference type="Proteomes" id="UP000626092">
    <property type="component" value="Unassembled WGS sequence"/>
</dbReference>
<dbReference type="OrthoDB" id="10461687at2759"/>
<dbReference type="AlphaFoldDB" id="A0A834L908"/>
<reference evidence="1" key="1">
    <citation type="submission" date="2019-11" db="EMBL/GenBank/DDBJ databases">
        <authorList>
            <person name="Liu Y."/>
            <person name="Hou J."/>
            <person name="Li T.-Q."/>
            <person name="Guan C.-H."/>
            <person name="Wu X."/>
            <person name="Wu H.-Z."/>
            <person name="Ling F."/>
            <person name="Zhang R."/>
            <person name="Shi X.-G."/>
            <person name="Ren J.-P."/>
            <person name="Chen E.-F."/>
            <person name="Sun J.-M."/>
        </authorList>
    </citation>
    <scope>NUCLEOTIDE SEQUENCE</scope>
    <source>
        <strain evidence="1">Adult_tree_wgs_1</strain>
        <tissue evidence="1">Leaves</tissue>
    </source>
</reference>
<evidence type="ECO:0000313" key="2">
    <source>
        <dbReference type="Proteomes" id="UP000626092"/>
    </source>
</evidence>